<keyword evidence="6 12" id="KW-0547">Nucleotide-binding</keyword>
<dbReference type="Proteomes" id="UP000256970">
    <property type="component" value="Unassembled WGS sequence"/>
</dbReference>
<keyword evidence="8 12" id="KW-0799">Topoisomerase</keyword>
<dbReference type="PROSITE" id="PS52041">
    <property type="entry name" value="TOPO_IIB"/>
    <property type="match status" value="1"/>
</dbReference>
<comment type="subcellular location">
    <subcellularLocation>
        <location evidence="3 12">Nucleus</location>
    </subcellularLocation>
</comment>
<keyword evidence="9 12" id="KW-0238">DNA-binding</keyword>
<dbReference type="InterPro" id="IPR002815">
    <property type="entry name" value="Spo11/TopoVI_A"/>
</dbReference>
<dbReference type="InterPro" id="IPR036388">
    <property type="entry name" value="WH-like_DNA-bd_sf"/>
</dbReference>
<protein>
    <recommendedName>
        <fullName evidence="12">DNA topoisomerase 6 subunit A</fullName>
        <ecNumber evidence="12">5.6.2.2</ecNumber>
    </recommendedName>
</protein>
<dbReference type="GO" id="GO:0000228">
    <property type="term" value="C:nuclear chromosome"/>
    <property type="evidence" value="ECO:0007669"/>
    <property type="project" value="TreeGrafter"/>
</dbReference>
<dbReference type="InterPro" id="IPR034136">
    <property type="entry name" value="TOPRIM_Topo6A/Spo11"/>
</dbReference>
<dbReference type="AlphaFoldDB" id="A0A383VRC0"/>
<dbReference type="GO" id="GO:0003918">
    <property type="term" value="F:DNA topoisomerase type II (double strand cut, ATP-hydrolyzing) activity"/>
    <property type="evidence" value="ECO:0007669"/>
    <property type="project" value="UniProtKB-UniRule"/>
</dbReference>
<dbReference type="PRINTS" id="PR01550">
    <property type="entry name" value="TOP6AFAMILY"/>
</dbReference>
<keyword evidence="7 12" id="KW-0460">Magnesium</keyword>
<dbReference type="InterPro" id="IPR036078">
    <property type="entry name" value="Spo11/TopoVI_A_sf"/>
</dbReference>
<dbReference type="Gene3D" id="1.10.10.10">
    <property type="entry name" value="Winged helix-like DNA-binding domain superfamily/Winged helix DNA-binding domain"/>
    <property type="match status" value="1"/>
</dbReference>
<keyword evidence="5 12" id="KW-0479">Metal-binding</keyword>
<dbReference type="Pfam" id="PF04406">
    <property type="entry name" value="TP6A_N"/>
    <property type="match status" value="1"/>
</dbReference>
<dbReference type="STRING" id="3088.A0A383VRC0"/>
<keyword evidence="10 12" id="KW-0413">Isomerase</keyword>
<organism evidence="16 17">
    <name type="scientific">Tetradesmus obliquus</name>
    <name type="common">Green alga</name>
    <name type="synonym">Acutodesmus obliquus</name>
    <dbReference type="NCBI Taxonomy" id="3088"/>
    <lineage>
        <taxon>Eukaryota</taxon>
        <taxon>Viridiplantae</taxon>
        <taxon>Chlorophyta</taxon>
        <taxon>core chlorophytes</taxon>
        <taxon>Chlorophyceae</taxon>
        <taxon>CS clade</taxon>
        <taxon>Sphaeropleales</taxon>
        <taxon>Scenedesmaceae</taxon>
        <taxon>Tetradesmus</taxon>
    </lineage>
</organism>
<sequence length="414" mass="46266">MSKGGTSKRAAEDINKQQKKIKNIDEVLKLVKKLAEQGRKNTTAERSLAELDLAHSVREVVDKDADAVLDEIEATMLEVAQSILAGNGYSFDIPSRAKGNQLYVPELDRIVLKDTVSKRPFASSQACRKTAITTRILGLVHELCNKQINVTKRDLFYTDVKLFEDQRESDAVLDDLSCMLGCTRSSLHVVASEKGVVVGRLTFTEDGDHIDCRRMGVGGKAIPPNISKVSNIASDALFILLVEKDAAFMRLAEDRFYNDYPSIIITAKGQPDVATRLFLRKLKLSLKIPVLALVDSDPYGLKILSVYMKGSMNMSYDSSNLTTPDIKWLGVRPSDLDRFNIPAQCRLAMTDEDLKTGRKLLEEDFIKANPAWVAELELMLKKKEKAEIQALSSFGFQYLSQVYLPLKLQEGDWI</sequence>
<comment type="cofactor">
    <cofactor evidence="2 12">
        <name>Mg(2+)</name>
        <dbReference type="ChEBI" id="CHEBI:18420"/>
    </cofactor>
</comment>
<dbReference type="GO" id="GO:0042138">
    <property type="term" value="P:meiotic DNA double-strand break formation"/>
    <property type="evidence" value="ECO:0007669"/>
    <property type="project" value="TreeGrafter"/>
</dbReference>
<keyword evidence="17" id="KW-1185">Reference proteome</keyword>
<dbReference type="InterPro" id="IPR004085">
    <property type="entry name" value="TopoVI_A"/>
</dbReference>
<gene>
    <name evidence="12" type="primary">TOP6A</name>
    <name evidence="16" type="ORF">BQ4739_LOCUS8380</name>
</gene>
<evidence type="ECO:0000256" key="10">
    <source>
        <dbReference type="ARBA" id="ARBA00023235"/>
    </source>
</evidence>
<dbReference type="HAMAP" id="MF_00132">
    <property type="entry name" value="Top6A"/>
    <property type="match status" value="1"/>
</dbReference>
<evidence type="ECO:0000259" key="15">
    <source>
        <dbReference type="Pfam" id="PF21180"/>
    </source>
</evidence>
<evidence type="ECO:0000256" key="2">
    <source>
        <dbReference type="ARBA" id="ARBA00001946"/>
    </source>
</evidence>
<name>A0A383VRC0_TETOB</name>
<feature type="active site" description="O-(5'-phospho-DNA)-tyrosine intermediate" evidence="13">
    <location>
        <position position="157"/>
    </location>
</feature>
<accession>A0A383VRC0</accession>
<dbReference type="GO" id="GO:0007131">
    <property type="term" value="P:reciprocal meiotic recombination"/>
    <property type="evidence" value="ECO:0007669"/>
    <property type="project" value="TreeGrafter"/>
</dbReference>
<comment type="catalytic activity">
    <reaction evidence="1 12 13">
        <text>ATP-dependent breakage, passage and rejoining of double-stranded DNA.</text>
        <dbReference type="EC" id="5.6.2.2"/>
    </reaction>
</comment>
<dbReference type="PANTHER" id="PTHR10848:SF4">
    <property type="entry name" value="DNA TOPOISOMERASE 6 SUBUNIT A"/>
    <property type="match status" value="1"/>
</dbReference>
<dbReference type="CDD" id="cd00223">
    <property type="entry name" value="TOPRIM_TopoIIB_SPO"/>
    <property type="match status" value="1"/>
</dbReference>
<dbReference type="GO" id="GO:0000287">
    <property type="term" value="F:magnesium ion binding"/>
    <property type="evidence" value="ECO:0007669"/>
    <property type="project" value="UniProtKB-UniRule"/>
</dbReference>
<evidence type="ECO:0000256" key="4">
    <source>
        <dbReference type="ARBA" id="ARBA00006559"/>
    </source>
</evidence>
<evidence type="ECO:0000256" key="7">
    <source>
        <dbReference type="ARBA" id="ARBA00022842"/>
    </source>
</evidence>
<feature type="binding site" evidence="12">
    <location>
        <position position="295"/>
    </location>
    <ligand>
        <name>Mg(2+)</name>
        <dbReference type="ChEBI" id="CHEBI:18420"/>
    </ligand>
</feature>
<comment type="similarity">
    <text evidence="4 12 13">Belongs to the TOP6A family.</text>
</comment>
<keyword evidence="11 12" id="KW-0539">Nucleus</keyword>
<evidence type="ECO:0000256" key="12">
    <source>
        <dbReference type="HAMAP-Rule" id="MF_03164"/>
    </source>
</evidence>
<evidence type="ECO:0000256" key="1">
    <source>
        <dbReference type="ARBA" id="ARBA00000185"/>
    </source>
</evidence>
<evidence type="ECO:0000256" key="8">
    <source>
        <dbReference type="ARBA" id="ARBA00023029"/>
    </source>
</evidence>
<feature type="binding site" evidence="12">
    <location>
        <position position="243"/>
    </location>
    <ligand>
        <name>Mg(2+)</name>
        <dbReference type="ChEBI" id="CHEBI:18420"/>
    </ligand>
</feature>
<comment type="subunit">
    <text evidence="12">Homodimer. Heterotetramer of two TOP6A and two TOP6B subunits.</text>
</comment>
<dbReference type="EMBL" id="FNXT01000835">
    <property type="protein sequence ID" value="SZX68057.1"/>
    <property type="molecule type" value="Genomic_DNA"/>
</dbReference>
<evidence type="ECO:0000256" key="5">
    <source>
        <dbReference type="ARBA" id="ARBA00022723"/>
    </source>
</evidence>
<dbReference type="InterPro" id="IPR013049">
    <property type="entry name" value="Spo11/TopoVI_A_N"/>
</dbReference>
<dbReference type="GO" id="GO:0003677">
    <property type="term" value="F:DNA binding"/>
    <property type="evidence" value="ECO:0007669"/>
    <property type="project" value="UniProtKB-UniRule"/>
</dbReference>
<feature type="domain" description="Topoisomerase 6 subunit A/Spo11 TOPRIM" evidence="15">
    <location>
        <begin position="238"/>
        <end position="408"/>
    </location>
</feature>
<dbReference type="GO" id="GO:0006265">
    <property type="term" value="P:DNA topological change"/>
    <property type="evidence" value="ECO:0007669"/>
    <property type="project" value="UniProtKB-UniRule"/>
</dbReference>
<reference evidence="16 17" key="1">
    <citation type="submission" date="2016-10" db="EMBL/GenBank/DDBJ databases">
        <authorList>
            <person name="Cai Z."/>
        </authorList>
    </citation>
    <scope>NUCLEOTIDE SEQUENCE [LARGE SCALE GENOMIC DNA]</scope>
</reference>
<dbReference type="GO" id="GO:0009330">
    <property type="term" value="C:DNA topoisomerase type II (double strand cut, ATP-hydrolyzing) complex"/>
    <property type="evidence" value="ECO:0007669"/>
    <property type="project" value="UniProtKB-UniRule"/>
</dbReference>
<dbReference type="FunFam" id="1.10.10.10:FF:000387">
    <property type="entry name" value="DNA topoisomerase 6 subunit A"/>
    <property type="match status" value="1"/>
</dbReference>
<comment type="function">
    <text evidence="12">Component of the DNA topoisomerase VI involved in chromatin organization and progression of endoreduplication cycles. Relaxes both positive and negative superturns and exhibits a strong decatenase activity.</text>
</comment>
<proteinExistence type="inferred from homology"/>
<evidence type="ECO:0000313" key="16">
    <source>
        <dbReference type="EMBL" id="SZX68057.1"/>
    </source>
</evidence>
<dbReference type="GO" id="GO:0000706">
    <property type="term" value="P:meiotic DNA double-strand break processing"/>
    <property type="evidence" value="ECO:0007669"/>
    <property type="project" value="TreeGrafter"/>
</dbReference>
<dbReference type="PANTHER" id="PTHR10848">
    <property type="entry name" value="MEIOTIC RECOMBINATION PROTEIN SPO11"/>
    <property type="match status" value="1"/>
</dbReference>
<dbReference type="SUPFAM" id="SSF56726">
    <property type="entry name" value="DNA topoisomerase IV, alpha subunit"/>
    <property type="match status" value="1"/>
</dbReference>
<evidence type="ECO:0000256" key="6">
    <source>
        <dbReference type="ARBA" id="ARBA00022741"/>
    </source>
</evidence>
<evidence type="ECO:0000256" key="3">
    <source>
        <dbReference type="ARBA" id="ARBA00004123"/>
    </source>
</evidence>
<dbReference type="GO" id="GO:0005524">
    <property type="term" value="F:ATP binding"/>
    <property type="evidence" value="ECO:0007669"/>
    <property type="project" value="InterPro"/>
</dbReference>
<evidence type="ECO:0000256" key="11">
    <source>
        <dbReference type="ARBA" id="ARBA00023242"/>
    </source>
</evidence>
<dbReference type="Gene3D" id="3.40.1360.10">
    <property type="match status" value="1"/>
</dbReference>
<feature type="domain" description="Spo11/DNA topoisomerase VI subunit A N-terminal" evidence="14">
    <location>
        <begin position="128"/>
        <end position="189"/>
    </location>
</feature>
<evidence type="ECO:0000256" key="13">
    <source>
        <dbReference type="PROSITE-ProRule" id="PRU01385"/>
    </source>
</evidence>
<evidence type="ECO:0000259" key="14">
    <source>
        <dbReference type="Pfam" id="PF04406"/>
    </source>
</evidence>
<feature type="active site" description="Nucleophile" evidence="12">
    <location>
        <position position="157"/>
    </location>
</feature>
<dbReference type="FunFam" id="3.40.1360.10:FF:000003">
    <property type="entry name" value="DNA topoisomerase 6 subunit A"/>
    <property type="match status" value="1"/>
</dbReference>
<dbReference type="EC" id="5.6.2.2" evidence="12"/>
<evidence type="ECO:0000256" key="9">
    <source>
        <dbReference type="ARBA" id="ARBA00023125"/>
    </source>
</evidence>
<evidence type="ECO:0000313" key="17">
    <source>
        <dbReference type="Proteomes" id="UP000256970"/>
    </source>
</evidence>
<dbReference type="Pfam" id="PF21180">
    <property type="entry name" value="TOP6A-Spo11_Toprim"/>
    <property type="match status" value="1"/>
</dbReference>
<dbReference type="PRINTS" id="PR01552">
    <property type="entry name" value="TPISMRASE6A"/>
</dbReference>